<protein>
    <submittedName>
        <fullName evidence="2">Uncharacterized protein</fullName>
    </submittedName>
</protein>
<feature type="compositionally biased region" description="Basic residues" evidence="1">
    <location>
        <begin position="237"/>
        <end position="249"/>
    </location>
</feature>
<reference evidence="2" key="1">
    <citation type="journal article" date="2009" name="PLoS Genet.">
        <title>Sequencing, mapping, and analysis of 27,455 maize full-length cDNAs.</title>
        <authorList>
            <person name="Soderlund C."/>
            <person name="Descour A."/>
            <person name="Kudrna D."/>
            <person name="Bomhoff M."/>
            <person name="Boyd L."/>
            <person name="Currie J."/>
            <person name="Angelova A."/>
            <person name="Collura K."/>
            <person name="Wissotski M."/>
            <person name="Ashley E."/>
            <person name="Morrow D."/>
            <person name="Fernandes J."/>
            <person name="Walbot V."/>
            <person name="Yu Y."/>
        </authorList>
    </citation>
    <scope>NUCLEOTIDE SEQUENCE</scope>
    <source>
        <strain evidence="2">B73</strain>
    </source>
</reference>
<feature type="region of interest" description="Disordered" evidence="1">
    <location>
        <begin position="98"/>
        <end position="119"/>
    </location>
</feature>
<proteinExistence type="evidence at transcript level"/>
<accession>C4J5H5</accession>
<reference evidence="2" key="2">
    <citation type="submission" date="2012-06" db="EMBL/GenBank/DDBJ databases">
        <authorList>
            <person name="Yu Y."/>
            <person name="Currie J."/>
            <person name="Lomeli R."/>
            <person name="Angelova A."/>
            <person name="Collura K."/>
            <person name="Wissotski M."/>
            <person name="Campos D."/>
            <person name="Kudrna D."/>
            <person name="Golser W."/>
            <person name="Ashely E."/>
            <person name="Descour A."/>
            <person name="Fernandes J."/>
            <person name="Soderlund C."/>
            <person name="Walbot V."/>
        </authorList>
    </citation>
    <scope>NUCLEOTIDE SEQUENCE</scope>
    <source>
        <strain evidence="2">B73</strain>
    </source>
</reference>
<dbReference type="EMBL" id="BT086072">
    <property type="protein sequence ID" value="ACR36425.1"/>
    <property type="molecule type" value="mRNA"/>
</dbReference>
<evidence type="ECO:0000313" key="2">
    <source>
        <dbReference type="EMBL" id="ACR36425.1"/>
    </source>
</evidence>
<dbReference type="AlphaFoldDB" id="C4J5H5"/>
<feature type="region of interest" description="Disordered" evidence="1">
    <location>
        <begin position="171"/>
        <end position="254"/>
    </location>
</feature>
<organism evidence="2">
    <name type="scientific">Zea mays</name>
    <name type="common">Maize</name>
    <dbReference type="NCBI Taxonomy" id="4577"/>
    <lineage>
        <taxon>Eukaryota</taxon>
        <taxon>Viridiplantae</taxon>
        <taxon>Streptophyta</taxon>
        <taxon>Embryophyta</taxon>
        <taxon>Tracheophyta</taxon>
        <taxon>Spermatophyta</taxon>
        <taxon>Magnoliopsida</taxon>
        <taxon>Liliopsida</taxon>
        <taxon>Poales</taxon>
        <taxon>Poaceae</taxon>
        <taxon>PACMAD clade</taxon>
        <taxon>Panicoideae</taxon>
        <taxon>Andropogonodae</taxon>
        <taxon>Andropogoneae</taxon>
        <taxon>Tripsacinae</taxon>
        <taxon>Zea</taxon>
    </lineage>
</organism>
<sequence length="268" mass="29112">MLFPSGVLAGSTVSSPWMRRPAINSGKQCTRRSAAKSIGGNADSCDTTSPYLVIHQSWYSRITSTTRRRRWCAVTNSGRIPSLNSWYTLPVYPPVEKSTAGASCRTSHRAASPGSTRRRRTSSIVAITFASHLRVYGRIRSSSSAAAELLPADTSWNDALAECMRTSPFAKQMSARSDVRSQQRLSFPTAEHGSDTPPRTAAVAAAAAAAAAEPPSSLCTKERKDTGATNSVPTQRKERKSMPKKRRRPSALGCTFLPFLPPPLPWSW</sequence>
<evidence type="ECO:0000256" key="1">
    <source>
        <dbReference type="SAM" id="MobiDB-lite"/>
    </source>
</evidence>
<dbReference type="ExpressionAtlas" id="C4J5H5">
    <property type="expression patterns" value="baseline"/>
</dbReference>
<name>C4J5H5_MAIZE</name>
<feature type="compositionally biased region" description="Low complexity" evidence="1">
    <location>
        <begin position="201"/>
        <end position="212"/>
    </location>
</feature>